<keyword evidence="2" id="KW-1185">Reference proteome</keyword>
<accession>A0A812Q1C4</accession>
<proteinExistence type="predicted"/>
<evidence type="ECO:0000313" key="2">
    <source>
        <dbReference type="Proteomes" id="UP000601435"/>
    </source>
</evidence>
<comment type="caution">
    <text evidence="1">The sequence shown here is derived from an EMBL/GenBank/DDBJ whole genome shotgun (WGS) entry which is preliminary data.</text>
</comment>
<gene>
    <name evidence="1" type="ORF">SNEC2469_LOCUS9819</name>
</gene>
<dbReference type="Proteomes" id="UP000601435">
    <property type="component" value="Unassembled WGS sequence"/>
</dbReference>
<protein>
    <submittedName>
        <fullName evidence="1">Uncharacterized protein</fullName>
    </submittedName>
</protein>
<reference evidence="1" key="1">
    <citation type="submission" date="2021-02" db="EMBL/GenBank/DDBJ databases">
        <authorList>
            <person name="Dougan E. K."/>
            <person name="Rhodes N."/>
            <person name="Thang M."/>
            <person name="Chan C."/>
        </authorList>
    </citation>
    <scope>NUCLEOTIDE SEQUENCE</scope>
</reference>
<organism evidence="1 2">
    <name type="scientific">Symbiodinium necroappetens</name>
    <dbReference type="NCBI Taxonomy" id="1628268"/>
    <lineage>
        <taxon>Eukaryota</taxon>
        <taxon>Sar</taxon>
        <taxon>Alveolata</taxon>
        <taxon>Dinophyceae</taxon>
        <taxon>Suessiales</taxon>
        <taxon>Symbiodiniaceae</taxon>
        <taxon>Symbiodinium</taxon>
    </lineage>
</organism>
<sequence>MAHVLLPFEDVQPSNPCAYSAPLAEDGVSGANCERDELNLTQLTMITLLGEAKKQIGWTEQEATSAATAQSAQSSCIKHPPAVTFSRSTGEVKALAAKIRMPAESFQTSHPASSSMSRCPTAERLAQQFVTSIGQVPGPLQVFSAAKFCVAEWRIAVSRLGKERQIVSRQIPVRTPSSADESMFVIILRHVKLQGKGGKGQASQMEIKCQQVQNPNASFWTSIRVAVGSKTHSGCHDFANNCVARLHDPRTGSPQSWNLSASQDKDGFARIMLEIVTQQ</sequence>
<dbReference type="EMBL" id="CAJNJA010015697">
    <property type="protein sequence ID" value="CAE7367286.1"/>
    <property type="molecule type" value="Genomic_DNA"/>
</dbReference>
<evidence type="ECO:0000313" key="1">
    <source>
        <dbReference type="EMBL" id="CAE7367286.1"/>
    </source>
</evidence>
<name>A0A812Q1C4_9DINO</name>
<dbReference type="OrthoDB" id="10300352at2759"/>
<dbReference type="AlphaFoldDB" id="A0A812Q1C4"/>